<dbReference type="PANTHER" id="PTHR40465">
    <property type="entry name" value="CHROMOSOME 1, WHOLE GENOME SHOTGUN SEQUENCE"/>
    <property type="match status" value="1"/>
</dbReference>
<feature type="transmembrane region" description="Helical" evidence="1">
    <location>
        <begin position="130"/>
        <end position="152"/>
    </location>
</feature>
<feature type="transmembrane region" description="Helical" evidence="1">
    <location>
        <begin position="62"/>
        <end position="83"/>
    </location>
</feature>
<feature type="transmembrane region" description="Helical" evidence="1">
    <location>
        <begin position="27"/>
        <end position="50"/>
    </location>
</feature>
<feature type="domain" description="DUF6534" evidence="2">
    <location>
        <begin position="176"/>
        <end position="263"/>
    </location>
</feature>
<dbReference type="Pfam" id="PF20152">
    <property type="entry name" value="DUF6534"/>
    <property type="match status" value="1"/>
</dbReference>
<evidence type="ECO:0000259" key="2">
    <source>
        <dbReference type="Pfam" id="PF20152"/>
    </source>
</evidence>
<feature type="transmembrane region" description="Helical" evidence="1">
    <location>
        <begin position="95"/>
        <end position="118"/>
    </location>
</feature>
<dbReference type="EMBL" id="JAFIQS010000015">
    <property type="protein sequence ID" value="KAG5163303.1"/>
    <property type="molecule type" value="Genomic_DNA"/>
</dbReference>
<keyword evidence="1" id="KW-0812">Transmembrane</keyword>
<reference evidence="3" key="1">
    <citation type="submission" date="2021-02" db="EMBL/GenBank/DDBJ databases">
        <title>Psilocybe cubensis genome.</title>
        <authorList>
            <person name="Mckernan K.J."/>
            <person name="Crawford S."/>
            <person name="Trippe A."/>
            <person name="Kane L.T."/>
            <person name="Mclaughlin S."/>
        </authorList>
    </citation>
    <scope>NUCLEOTIDE SEQUENCE [LARGE SCALE GENOMIC DNA]</scope>
    <source>
        <strain evidence="3">MGC-MH-2018</strain>
    </source>
</reference>
<gene>
    <name evidence="3" type="ORF">JR316_011648</name>
</gene>
<evidence type="ECO:0000256" key="1">
    <source>
        <dbReference type="SAM" id="Phobius"/>
    </source>
</evidence>
<protein>
    <recommendedName>
        <fullName evidence="2">DUF6534 domain-containing protein</fullName>
    </recommendedName>
</protein>
<sequence>MAQATPNAGAAALLALGPFTLENTIGAGYLGCVFSSVLYGITLVLAYLYFHNYPKDWKFQKISVASLVLFDTIHLVMTIHGIYHYVILQFGKLVALLHVVWSLKVQIVLNVVIVVLVQTVWKLGSHFSRIWPVAVVGIMIGGYVVGLLLAIYSCKLKSWVDVEAMAWVVRATFSTSTFIDAVLAVSMCYYLYKSRNSFSSTNNRIFSIIRYVLISGTLTCAASMASLFTYVAMPDNLIFLGVSFLVTKLYTISYIAMLNSRKSSQSGHDSSYSVGRIITGRSAAAHTGGGEEDKIGEDSLGLSSTSYRARLDQELVDQKIRPHTSSQPEVIGIKVHRTEEKKFDTAESSWSHV</sequence>
<proteinExistence type="predicted"/>
<dbReference type="AlphaFoldDB" id="A0A8H7XPC2"/>
<dbReference type="InterPro" id="IPR045339">
    <property type="entry name" value="DUF6534"/>
</dbReference>
<feature type="transmembrane region" description="Helical" evidence="1">
    <location>
        <begin position="211"/>
        <end position="231"/>
    </location>
</feature>
<keyword evidence="1" id="KW-1133">Transmembrane helix</keyword>
<feature type="transmembrane region" description="Helical" evidence="1">
    <location>
        <begin position="164"/>
        <end position="191"/>
    </location>
</feature>
<evidence type="ECO:0000313" key="3">
    <source>
        <dbReference type="EMBL" id="KAG5163303.1"/>
    </source>
</evidence>
<keyword evidence="1" id="KW-0472">Membrane</keyword>
<comment type="caution">
    <text evidence="3">The sequence shown here is derived from an EMBL/GenBank/DDBJ whole genome shotgun (WGS) entry which is preliminary data.</text>
</comment>
<organism evidence="3">
    <name type="scientific">Psilocybe cubensis</name>
    <name type="common">Psychedelic mushroom</name>
    <name type="synonym">Stropharia cubensis</name>
    <dbReference type="NCBI Taxonomy" id="181762"/>
    <lineage>
        <taxon>Eukaryota</taxon>
        <taxon>Fungi</taxon>
        <taxon>Dikarya</taxon>
        <taxon>Basidiomycota</taxon>
        <taxon>Agaricomycotina</taxon>
        <taxon>Agaricomycetes</taxon>
        <taxon>Agaricomycetidae</taxon>
        <taxon>Agaricales</taxon>
        <taxon>Agaricineae</taxon>
        <taxon>Strophariaceae</taxon>
        <taxon>Psilocybe</taxon>
    </lineage>
</organism>
<name>A0A8H7XPC2_PSICU</name>
<feature type="transmembrane region" description="Helical" evidence="1">
    <location>
        <begin position="237"/>
        <end position="257"/>
    </location>
</feature>
<dbReference type="PANTHER" id="PTHR40465:SF1">
    <property type="entry name" value="DUF6534 DOMAIN-CONTAINING PROTEIN"/>
    <property type="match status" value="1"/>
</dbReference>
<accession>A0A8H7XPC2</accession>